<keyword evidence="2" id="KW-0732">Signal</keyword>
<gene>
    <name evidence="3" type="ORF">L873DRAFT_1809563</name>
</gene>
<dbReference type="EMBL" id="ML120403">
    <property type="protein sequence ID" value="RPA97523.1"/>
    <property type="molecule type" value="Genomic_DNA"/>
</dbReference>
<evidence type="ECO:0000256" key="2">
    <source>
        <dbReference type="SAM" id="SignalP"/>
    </source>
</evidence>
<accession>A0A3N4JH27</accession>
<protein>
    <submittedName>
        <fullName evidence="3">Uncharacterized protein</fullName>
    </submittedName>
</protein>
<name>A0A3N4JH27_9PEZI</name>
<feature type="region of interest" description="Disordered" evidence="1">
    <location>
        <begin position="91"/>
        <end position="138"/>
    </location>
</feature>
<feature type="signal peptide" evidence="2">
    <location>
        <begin position="1"/>
        <end position="18"/>
    </location>
</feature>
<evidence type="ECO:0000313" key="3">
    <source>
        <dbReference type="EMBL" id="RPA97523.1"/>
    </source>
</evidence>
<feature type="compositionally biased region" description="Low complexity" evidence="1">
    <location>
        <begin position="123"/>
        <end position="133"/>
    </location>
</feature>
<reference evidence="3 4" key="1">
    <citation type="journal article" date="2018" name="Nat. Ecol. Evol.">
        <title>Pezizomycetes genomes reveal the molecular basis of ectomycorrhizal truffle lifestyle.</title>
        <authorList>
            <person name="Murat C."/>
            <person name="Payen T."/>
            <person name="Noel B."/>
            <person name="Kuo A."/>
            <person name="Morin E."/>
            <person name="Chen J."/>
            <person name="Kohler A."/>
            <person name="Krizsan K."/>
            <person name="Balestrini R."/>
            <person name="Da Silva C."/>
            <person name="Montanini B."/>
            <person name="Hainaut M."/>
            <person name="Levati E."/>
            <person name="Barry K.W."/>
            <person name="Belfiori B."/>
            <person name="Cichocki N."/>
            <person name="Clum A."/>
            <person name="Dockter R.B."/>
            <person name="Fauchery L."/>
            <person name="Guy J."/>
            <person name="Iotti M."/>
            <person name="Le Tacon F."/>
            <person name="Lindquist E.A."/>
            <person name="Lipzen A."/>
            <person name="Malagnac F."/>
            <person name="Mello A."/>
            <person name="Molinier V."/>
            <person name="Miyauchi S."/>
            <person name="Poulain J."/>
            <person name="Riccioni C."/>
            <person name="Rubini A."/>
            <person name="Sitrit Y."/>
            <person name="Splivallo R."/>
            <person name="Traeger S."/>
            <person name="Wang M."/>
            <person name="Zifcakova L."/>
            <person name="Wipf D."/>
            <person name="Zambonelli A."/>
            <person name="Paolocci F."/>
            <person name="Nowrousian M."/>
            <person name="Ottonello S."/>
            <person name="Baldrian P."/>
            <person name="Spatafora J.W."/>
            <person name="Henrissat B."/>
            <person name="Nagy L.G."/>
            <person name="Aury J.M."/>
            <person name="Wincker P."/>
            <person name="Grigoriev I.V."/>
            <person name="Bonfante P."/>
            <person name="Martin F.M."/>
        </authorList>
    </citation>
    <scope>NUCLEOTIDE SEQUENCE [LARGE SCALE GENOMIC DNA]</scope>
    <source>
        <strain evidence="3 4">120613-1</strain>
    </source>
</reference>
<proteinExistence type="predicted"/>
<feature type="chain" id="PRO_5018102741" evidence="2">
    <location>
        <begin position="19"/>
        <end position="188"/>
    </location>
</feature>
<sequence length="188" mass="21154">MFNLISLIFGFIYNITNTLLQLAHNDVFQEAQATYTTILNTNTTPHQAQTLYNTLQEQLHDILLVAESRVQILNSNITQNLNMQNEAPQITYDSDLESRRSDDSGLGSSPRPEDLELGGNGSDGTESVSSSGSSSGGSGSNLNVIIWQQEIDQMVAEWIADLALEQELKEVESTLWYWFMSLCMKRWW</sequence>
<dbReference type="Proteomes" id="UP000276215">
    <property type="component" value="Unassembled WGS sequence"/>
</dbReference>
<organism evidence="3 4">
    <name type="scientific">Choiromyces venosus 120613-1</name>
    <dbReference type="NCBI Taxonomy" id="1336337"/>
    <lineage>
        <taxon>Eukaryota</taxon>
        <taxon>Fungi</taxon>
        <taxon>Dikarya</taxon>
        <taxon>Ascomycota</taxon>
        <taxon>Pezizomycotina</taxon>
        <taxon>Pezizomycetes</taxon>
        <taxon>Pezizales</taxon>
        <taxon>Tuberaceae</taxon>
        <taxon>Choiromyces</taxon>
    </lineage>
</organism>
<dbReference type="AlphaFoldDB" id="A0A3N4JH27"/>
<evidence type="ECO:0000256" key="1">
    <source>
        <dbReference type="SAM" id="MobiDB-lite"/>
    </source>
</evidence>
<keyword evidence="4" id="KW-1185">Reference proteome</keyword>
<evidence type="ECO:0000313" key="4">
    <source>
        <dbReference type="Proteomes" id="UP000276215"/>
    </source>
</evidence>